<organism evidence="1">
    <name type="scientific">viral metagenome</name>
    <dbReference type="NCBI Taxonomy" id="1070528"/>
    <lineage>
        <taxon>unclassified sequences</taxon>
        <taxon>metagenomes</taxon>
        <taxon>organismal metagenomes</taxon>
    </lineage>
</organism>
<evidence type="ECO:0000313" key="1">
    <source>
        <dbReference type="EMBL" id="QHT88078.1"/>
    </source>
</evidence>
<sequence length="180" mass="21365">MNSINPVKHNFKLSTRNYTLSLNNNYKIPSVGFIQSFKVVNYEEIIEKHKDKKLLLFITVGNFGIVPYSMYPTSENIICVKTLRNYIRNIDFPETDFDNKLINFEHYLFSQQLKCTEHYYTLNNSDLQNAIFTSGINVYIDIKYINSNEDIDEQLITIEDDLTIEETFWDKIYEDEIKKQ</sequence>
<proteinExistence type="predicted"/>
<reference evidence="1" key="1">
    <citation type="journal article" date="2020" name="Nature">
        <title>Giant virus diversity and host interactions through global metagenomics.</title>
        <authorList>
            <person name="Schulz F."/>
            <person name="Roux S."/>
            <person name="Paez-Espino D."/>
            <person name="Jungbluth S."/>
            <person name="Walsh D.A."/>
            <person name="Denef V.J."/>
            <person name="McMahon K.D."/>
            <person name="Konstantinidis K.T."/>
            <person name="Eloe-Fadrosh E.A."/>
            <person name="Kyrpides N.C."/>
            <person name="Woyke T."/>
        </authorList>
    </citation>
    <scope>NUCLEOTIDE SEQUENCE</scope>
    <source>
        <strain evidence="1">GVMAG-M-3300023184-24</strain>
    </source>
</reference>
<protein>
    <submittedName>
        <fullName evidence="1">Uncharacterized protein</fullName>
    </submittedName>
</protein>
<dbReference type="EMBL" id="MN740108">
    <property type="protein sequence ID" value="QHT88078.1"/>
    <property type="molecule type" value="Genomic_DNA"/>
</dbReference>
<dbReference type="AlphaFoldDB" id="A0A6C0I4Y7"/>
<name>A0A6C0I4Y7_9ZZZZ</name>
<accession>A0A6C0I4Y7</accession>